<comment type="function">
    <text evidence="1">Required for ubiquinone (coenzyme Q) biosynthesis. Binds hydrophobic ubiquinone biosynthetic intermediates via its SCP2 domain and is essential for the stability of the Ubi complex. May constitute a docking platform where Ubi enzymes assemble and access their SCP2-bound polyprenyl substrates.</text>
</comment>
<proteinExistence type="inferred from homology"/>
<comment type="pathway">
    <text evidence="1">Cofactor biosynthesis; ubiquinone biosynthesis.</text>
</comment>
<dbReference type="PANTHER" id="PTHR38693:SF1">
    <property type="entry name" value="UBIQUINONE BIOSYNTHESIS ACCESSORY FACTOR UBIJ"/>
    <property type="match status" value="1"/>
</dbReference>
<dbReference type="AlphaFoldDB" id="A0A380A0D8"/>
<dbReference type="RefSeq" id="WP_115389682.1">
    <property type="nucleotide sequence ID" value="NZ_JADZHC010000082.1"/>
</dbReference>
<dbReference type="SUPFAM" id="SSF55718">
    <property type="entry name" value="SCP-like"/>
    <property type="match status" value="1"/>
</dbReference>
<dbReference type="Gene3D" id="3.30.1050.10">
    <property type="entry name" value="SCP2 sterol-binding domain"/>
    <property type="match status" value="1"/>
</dbReference>
<comment type="subcellular location">
    <subcellularLocation>
        <location evidence="1">Cytoplasm</location>
    </subcellularLocation>
</comment>
<sequence>MNELSLTSQWRLLFCAALEMALEKVTDQAEGEYARLKSLHGKVLCLQLSQLNWPLYLVFAKKIQVLSSYEGEAAVTVKADATTLYRLGEGESLTELIKQDKLVIEGELALLQTFSHFLQQVRFDFAEPLSRYLGDAPTHILLNGLQRAKADLSRVFNKTQSHLAQLTTEEYRLAPHRLEFIHHCDKIDELAAATDALEQRLANLKDKKSP</sequence>
<name>A0A380A0D8_9GAMM</name>
<comment type="similarity">
    <text evidence="1">Belongs to the UbiJ family.</text>
</comment>
<evidence type="ECO:0000259" key="2">
    <source>
        <dbReference type="Pfam" id="PF02036"/>
    </source>
</evidence>
<dbReference type="Proteomes" id="UP000254069">
    <property type="component" value="Unassembled WGS sequence"/>
</dbReference>
<gene>
    <name evidence="1" type="primary">ubiJ</name>
    <name evidence="3" type="ORF">NCTC10738_02176</name>
</gene>
<keyword evidence="1" id="KW-0963">Cytoplasm</keyword>
<dbReference type="GO" id="GO:0006744">
    <property type="term" value="P:ubiquinone biosynthetic process"/>
    <property type="evidence" value="ECO:0007669"/>
    <property type="project" value="UniProtKB-UniRule"/>
</dbReference>
<keyword evidence="1" id="KW-0831">Ubiquinone biosynthesis</keyword>
<dbReference type="InterPro" id="IPR036527">
    <property type="entry name" value="SCP2_sterol-bd_dom_sf"/>
</dbReference>
<feature type="domain" description="SCP2" evidence="2">
    <location>
        <begin position="24"/>
        <end position="118"/>
    </location>
</feature>
<keyword evidence="4" id="KW-1185">Reference proteome</keyword>
<evidence type="ECO:0000256" key="1">
    <source>
        <dbReference type="HAMAP-Rule" id="MF_02215"/>
    </source>
</evidence>
<dbReference type="GO" id="GO:0005737">
    <property type="term" value="C:cytoplasm"/>
    <property type="evidence" value="ECO:0007669"/>
    <property type="project" value="UniProtKB-SubCell"/>
</dbReference>
<dbReference type="Pfam" id="PF02036">
    <property type="entry name" value="SCP2"/>
    <property type="match status" value="1"/>
</dbReference>
<protein>
    <recommendedName>
        <fullName evidence="1">Ubiquinone biosynthesis accessory factor UbiJ</fullName>
    </recommendedName>
</protein>
<dbReference type="HAMAP" id="MF_02215">
    <property type="entry name" value="UbiJ"/>
    <property type="match status" value="1"/>
</dbReference>
<dbReference type="EMBL" id="UGYO01000001">
    <property type="protein sequence ID" value="SUI71859.1"/>
    <property type="molecule type" value="Genomic_DNA"/>
</dbReference>
<evidence type="ECO:0000313" key="4">
    <source>
        <dbReference type="Proteomes" id="UP000254069"/>
    </source>
</evidence>
<organism evidence="3 4">
    <name type="scientific">Shewanella algae</name>
    <dbReference type="NCBI Taxonomy" id="38313"/>
    <lineage>
        <taxon>Bacteria</taxon>
        <taxon>Pseudomonadati</taxon>
        <taxon>Pseudomonadota</taxon>
        <taxon>Gammaproteobacteria</taxon>
        <taxon>Alteromonadales</taxon>
        <taxon>Shewanellaceae</taxon>
        <taxon>Shewanella</taxon>
    </lineage>
</organism>
<dbReference type="InterPro" id="IPR038989">
    <property type="entry name" value="UbiJ"/>
</dbReference>
<dbReference type="PANTHER" id="PTHR38693">
    <property type="entry name" value="UBIQUINONE BIOSYNTHESIS PROTEIN UBIJ"/>
    <property type="match status" value="1"/>
</dbReference>
<reference evidence="3 4" key="1">
    <citation type="submission" date="2018-06" db="EMBL/GenBank/DDBJ databases">
        <authorList>
            <consortium name="Pathogen Informatics"/>
            <person name="Doyle S."/>
        </authorList>
    </citation>
    <scope>NUCLEOTIDE SEQUENCE [LARGE SCALE GENOMIC DNA]</scope>
    <source>
        <strain evidence="3 4">NCTC10738</strain>
    </source>
</reference>
<dbReference type="UniPathway" id="UPA00232"/>
<dbReference type="InterPro" id="IPR003033">
    <property type="entry name" value="SCP2_sterol-bd_dom"/>
</dbReference>
<evidence type="ECO:0000313" key="3">
    <source>
        <dbReference type="EMBL" id="SUI71859.1"/>
    </source>
</evidence>
<accession>A0A380A0D8</accession>